<feature type="compositionally biased region" description="Polar residues" evidence="1">
    <location>
        <begin position="60"/>
        <end position="73"/>
    </location>
</feature>
<dbReference type="OrthoDB" id="7486082at2759"/>
<protein>
    <submittedName>
        <fullName evidence="2">(apollo) hypothetical protein</fullName>
    </submittedName>
</protein>
<feature type="region of interest" description="Disordered" evidence="1">
    <location>
        <begin position="38"/>
        <end position="73"/>
    </location>
</feature>
<organism evidence="2 3">
    <name type="scientific">Parnassius apollo</name>
    <name type="common">Apollo butterfly</name>
    <name type="synonym">Papilio apollo</name>
    <dbReference type="NCBI Taxonomy" id="110799"/>
    <lineage>
        <taxon>Eukaryota</taxon>
        <taxon>Metazoa</taxon>
        <taxon>Ecdysozoa</taxon>
        <taxon>Arthropoda</taxon>
        <taxon>Hexapoda</taxon>
        <taxon>Insecta</taxon>
        <taxon>Pterygota</taxon>
        <taxon>Neoptera</taxon>
        <taxon>Endopterygota</taxon>
        <taxon>Lepidoptera</taxon>
        <taxon>Glossata</taxon>
        <taxon>Ditrysia</taxon>
        <taxon>Papilionoidea</taxon>
        <taxon>Papilionidae</taxon>
        <taxon>Parnassiinae</taxon>
        <taxon>Parnassini</taxon>
        <taxon>Parnassius</taxon>
        <taxon>Parnassius</taxon>
    </lineage>
</organism>
<gene>
    <name evidence="2" type="ORF">PAPOLLO_LOCUS14499</name>
</gene>
<evidence type="ECO:0000256" key="1">
    <source>
        <dbReference type="SAM" id="MobiDB-lite"/>
    </source>
</evidence>
<keyword evidence="3" id="KW-1185">Reference proteome</keyword>
<evidence type="ECO:0000313" key="2">
    <source>
        <dbReference type="EMBL" id="CAG5004981.1"/>
    </source>
</evidence>
<dbReference type="AlphaFoldDB" id="A0A8S3X631"/>
<name>A0A8S3X631_PARAO</name>
<accession>A0A8S3X631</accession>
<dbReference type="EMBL" id="CAJQZP010000975">
    <property type="protein sequence ID" value="CAG5004981.1"/>
    <property type="molecule type" value="Genomic_DNA"/>
</dbReference>
<proteinExistence type="predicted"/>
<evidence type="ECO:0000313" key="3">
    <source>
        <dbReference type="Proteomes" id="UP000691718"/>
    </source>
</evidence>
<sequence>MFGCKANVGLNSLQKDALVELSTEEALESILIEDENHLNEEMEIEPNITDAEKSDKETENQGNTTDPSKITQSDQEIVIALDKRKQDIGNIRKLVGQSLKKQADKMLALSSVKYPAANTGDNVVVKIPDVDRAKADDRNIMVVIISLETEGMYKLGTKHGILNQLYARNQFTVCKETFVTVDIVPQHEVTIRECA</sequence>
<reference evidence="2" key="1">
    <citation type="submission" date="2021-04" db="EMBL/GenBank/DDBJ databases">
        <authorList>
            <person name="Tunstrom K."/>
        </authorList>
    </citation>
    <scope>NUCLEOTIDE SEQUENCE</scope>
</reference>
<comment type="caution">
    <text evidence="2">The sequence shown here is derived from an EMBL/GenBank/DDBJ whole genome shotgun (WGS) entry which is preliminary data.</text>
</comment>
<dbReference type="Proteomes" id="UP000691718">
    <property type="component" value="Unassembled WGS sequence"/>
</dbReference>
<feature type="compositionally biased region" description="Basic and acidic residues" evidence="1">
    <location>
        <begin position="50"/>
        <end position="59"/>
    </location>
</feature>